<evidence type="ECO:0000313" key="1">
    <source>
        <dbReference type="EMBL" id="PIZ45211.1"/>
    </source>
</evidence>
<gene>
    <name evidence="1" type="ORF">COY32_05525</name>
</gene>
<proteinExistence type="predicted"/>
<sequence>MIDRTNIATVSFQWINGKPMVVCHAFNGDYTLGGGQINAWGGEWTDECQEPMPVGMFLDKVLTNHFVASFNKVVAIQELNTWFWVSVLGQGGEMHGKPKMFRHTMPDGGTPFWTLRQVEGWQGKYRKYELVPFKGPFVCRYSGRSFDRYEGQLQFNVSQPYQILEDERARLAALLNGRGELEGNSTETGFGRFLWAELEKVEELLECRDVVLADVEEYVSRDRDADLLVIASFDGQHPQSFAQIMEWAKGGETPAIAMHAIAMLAFNRFGICLSEGEERRVYGNGPRTGDFSAEGFENRLRDAVLKNRGVTLEEVRGGVS</sequence>
<comment type="caution">
    <text evidence="1">The sequence shown here is derived from an EMBL/GenBank/DDBJ whole genome shotgun (WGS) entry which is preliminary data.</text>
</comment>
<organism evidence="1 2">
    <name type="scientific">candidate division WWE3 bacterium CG_4_10_14_0_2_um_filter_41_14</name>
    <dbReference type="NCBI Taxonomy" id="1975072"/>
    <lineage>
        <taxon>Bacteria</taxon>
        <taxon>Katanobacteria</taxon>
    </lineage>
</organism>
<dbReference type="Proteomes" id="UP000228920">
    <property type="component" value="Unassembled WGS sequence"/>
</dbReference>
<dbReference type="EMBL" id="PFNL01000146">
    <property type="protein sequence ID" value="PIZ45211.1"/>
    <property type="molecule type" value="Genomic_DNA"/>
</dbReference>
<dbReference type="AlphaFoldDB" id="A0A2M7TGJ3"/>
<evidence type="ECO:0000313" key="2">
    <source>
        <dbReference type="Proteomes" id="UP000228920"/>
    </source>
</evidence>
<name>A0A2M7TGJ3_UNCKA</name>
<protein>
    <submittedName>
        <fullName evidence="1">Uncharacterized protein</fullName>
    </submittedName>
</protein>
<accession>A0A2M7TGJ3</accession>
<reference evidence="2" key="1">
    <citation type="submission" date="2017-09" db="EMBL/GenBank/DDBJ databases">
        <title>Depth-based differentiation of microbial function through sediment-hosted aquifers and enrichment of novel symbionts in the deep terrestrial subsurface.</title>
        <authorList>
            <person name="Probst A.J."/>
            <person name="Ladd B."/>
            <person name="Jarett J.K."/>
            <person name="Geller-Mcgrath D.E."/>
            <person name="Sieber C.M.K."/>
            <person name="Emerson J.B."/>
            <person name="Anantharaman K."/>
            <person name="Thomas B.C."/>
            <person name="Malmstrom R."/>
            <person name="Stieglmeier M."/>
            <person name="Klingl A."/>
            <person name="Woyke T."/>
            <person name="Ryan C.M."/>
            <person name="Banfield J.F."/>
        </authorList>
    </citation>
    <scope>NUCLEOTIDE SEQUENCE [LARGE SCALE GENOMIC DNA]</scope>
</reference>